<feature type="transmembrane region" description="Helical" evidence="7">
    <location>
        <begin position="241"/>
        <end position="265"/>
    </location>
</feature>
<feature type="transmembrane region" description="Helical" evidence="7">
    <location>
        <begin position="57"/>
        <end position="80"/>
    </location>
</feature>
<dbReference type="Pfam" id="PF03110">
    <property type="entry name" value="SBP"/>
    <property type="match status" value="1"/>
</dbReference>
<name>A0ABY8U6N4_TETOB</name>
<dbReference type="SUPFAM" id="SSF103612">
    <property type="entry name" value="SBT domain"/>
    <property type="match status" value="1"/>
</dbReference>
<evidence type="ECO:0000256" key="1">
    <source>
        <dbReference type="ARBA" id="ARBA00004141"/>
    </source>
</evidence>
<reference evidence="9 10" key="1">
    <citation type="submission" date="2023-05" db="EMBL/GenBank/DDBJ databases">
        <title>A 100% complete, gapless, phased diploid assembly of the Scenedesmus obliquus UTEX 3031 genome.</title>
        <authorList>
            <person name="Biondi T.C."/>
            <person name="Hanschen E.R."/>
            <person name="Kwon T."/>
            <person name="Eng W."/>
            <person name="Kruse C.P.S."/>
            <person name="Koehler S.I."/>
            <person name="Kunde Y."/>
            <person name="Gleasner C.D."/>
            <person name="You Mak K.T."/>
            <person name="Polle J."/>
            <person name="Hovde B.T."/>
            <person name="Starkenburg S.R."/>
        </authorList>
    </citation>
    <scope>NUCLEOTIDE SEQUENCE [LARGE SCALE GENOMIC DNA]</scope>
    <source>
        <strain evidence="9 10">DOE0152z</strain>
    </source>
</reference>
<dbReference type="InterPro" id="IPR008010">
    <property type="entry name" value="Tatp1"/>
</dbReference>
<dbReference type="Pfam" id="PF05346">
    <property type="entry name" value="DUF747"/>
    <property type="match status" value="1"/>
</dbReference>
<dbReference type="Gene3D" id="4.10.1100.10">
    <property type="entry name" value="Transcription factor, SBP-box domain"/>
    <property type="match status" value="1"/>
</dbReference>
<evidence type="ECO:0000256" key="7">
    <source>
        <dbReference type="SAM" id="Phobius"/>
    </source>
</evidence>
<dbReference type="EMBL" id="CP126215">
    <property type="protein sequence ID" value="WIA17035.1"/>
    <property type="molecule type" value="Genomic_DNA"/>
</dbReference>
<keyword evidence="10" id="KW-1185">Reference proteome</keyword>
<evidence type="ECO:0000256" key="5">
    <source>
        <dbReference type="ARBA" id="ARBA00023136"/>
    </source>
</evidence>
<dbReference type="PROSITE" id="PS51141">
    <property type="entry name" value="ZF_SBP"/>
    <property type="match status" value="1"/>
</dbReference>
<comment type="similarity">
    <text evidence="2">Belongs to the TAPT1 family.</text>
</comment>
<evidence type="ECO:0000313" key="9">
    <source>
        <dbReference type="EMBL" id="WIA17035.1"/>
    </source>
</evidence>
<evidence type="ECO:0000256" key="3">
    <source>
        <dbReference type="ARBA" id="ARBA00022692"/>
    </source>
</evidence>
<dbReference type="InterPro" id="IPR036893">
    <property type="entry name" value="SBP_sf"/>
</dbReference>
<feature type="region of interest" description="Disordered" evidence="6">
    <location>
        <begin position="596"/>
        <end position="617"/>
    </location>
</feature>
<comment type="subcellular location">
    <subcellularLocation>
        <location evidence="1">Membrane</location>
        <topology evidence="1">Multi-pass membrane protein</topology>
    </subcellularLocation>
</comment>
<feature type="domain" description="SBP-type" evidence="8">
    <location>
        <begin position="321"/>
        <end position="399"/>
    </location>
</feature>
<dbReference type="InterPro" id="IPR004333">
    <property type="entry name" value="SBP_dom"/>
</dbReference>
<protein>
    <recommendedName>
        <fullName evidence="8">SBP-type domain-containing protein</fullName>
    </recommendedName>
</protein>
<keyword evidence="4 7" id="KW-1133">Transmembrane helix</keyword>
<feature type="compositionally biased region" description="Low complexity" evidence="6">
    <location>
        <begin position="462"/>
        <end position="489"/>
    </location>
</feature>
<evidence type="ECO:0000259" key="8">
    <source>
        <dbReference type="PROSITE" id="PS51141"/>
    </source>
</evidence>
<feature type="region of interest" description="Disordered" evidence="6">
    <location>
        <begin position="462"/>
        <end position="494"/>
    </location>
</feature>
<feature type="compositionally biased region" description="Low complexity" evidence="6">
    <location>
        <begin position="600"/>
        <end position="617"/>
    </location>
</feature>
<sequence length="631" mass="66498">MKDITSEFLKIQVIFTALEILDKILSNFGVDVLEALSSTCTLFTRHSIGLGPLASDLAVAFLLITAHGSVLMCQAMVFAVTMNSKANALLALMIATNFVELKGQVYKRTDTNKLWTLACQDIVERFELLLVLCFVVVEDISNGGSWLPAAAVLLVCGRIFFWEIIIDIAKHAVLGKFNDIRPGIYREYMRDLCGDSMDHHSHNMHKLVGFCPMGPAALCLRMLHTLFTLKGDGPPQWHLRAAFLLLAWLAACAFQVVLGFSLKWLAYLHPGPRMGGESFTQRTDFWAGRRALKTTGMTQASGEAPAPGALGPQAAADEEGLQFCQVLHCNTQLTKSYCLKKKACTAHMQAPAVQLSADDPTVYRFCQQCGKFECLTKFDDTKRSCRARLAKRRSGTRAQLLKKGCTSHDAARSISPITHASSAEAAADAVKAAFAEADNKDAAAGAAAAAATPSTTLIVQCGESSTSTGSGSGQQQQQQQQQTRSTATGAEVTAPPAGGLLQASLSISSTAAAAATATAAAATAAAATAAEPGLAVHYHQASLLRFPSYSDLACCGAADASLLASAAAADCALGDAPMTEAELIAALQQELEDDGLLMSQQQQQQQQRPPATPGTAAAAAAAAAAGELLAA</sequence>
<dbReference type="Proteomes" id="UP001244341">
    <property type="component" value="Chromosome 8b"/>
</dbReference>
<feature type="transmembrane region" description="Helical" evidence="7">
    <location>
        <begin position="207"/>
        <end position="229"/>
    </location>
</feature>
<gene>
    <name evidence="9" type="ORF">OEZ85_013943</name>
</gene>
<dbReference type="PANTHER" id="PTHR13317">
    <property type="entry name" value="TRANSMEMBRANE ANTERIOR POSTERIOR TRANSFORMATION PROTEIN 1 HOMOLOG"/>
    <property type="match status" value="1"/>
</dbReference>
<evidence type="ECO:0000256" key="4">
    <source>
        <dbReference type="ARBA" id="ARBA00022989"/>
    </source>
</evidence>
<keyword evidence="3 7" id="KW-0812">Transmembrane</keyword>
<evidence type="ECO:0000313" key="10">
    <source>
        <dbReference type="Proteomes" id="UP001244341"/>
    </source>
</evidence>
<proteinExistence type="inferred from homology"/>
<accession>A0ABY8U6N4</accession>
<evidence type="ECO:0000256" key="6">
    <source>
        <dbReference type="SAM" id="MobiDB-lite"/>
    </source>
</evidence>
<evidence type="ECO:0000256" key="2">
    <source>
        <dbReference type="ARBA" id="ARBA00008803"/>
    </source>
</evidence>
<organism evidence="9 10">
    <name type="scientific">Tetradesmus obliquus</name>
    <name type="common">Green alga</name>
    <name type="synonym">Acutodesmus obliquus</name>
    <dbReference type="NCBI Taxonomy" id="3088"/>
    <lineage>
        <taxon>Eukaryota</taxon>
        <taxon>Viridiplantae</taxon>
        <taxon>Chlorophyta</taxon>
        <taxon>core chlorophytes</taxon>
        <taxon>Chlorophyceae</taxon>
        <taxon>CS clade</taxon>
        <taxon>Sphaeropleales</taxon>
        <taxon>Scenedesmaceae</taxon>
        <taxon>Tetradesmus</taxon>
    </lineage>
</organism>
<keyword evidence="5 7" id="KW-0472">Membrane</keyword>
<dbReference type="PANTHER" id="PTHR13317:SF4">
    <property type="entry name" value="TRANSMEMBRANE ANTERIOR POSTERIOR TRANSFORMATION PROTEIN 1 HOMOLOG"/>
    <property type="match status" value="1"/>
</dbReference>